<name>A0A099FFA9_9RHOB</name>
<comment type="caution">
    <text evidence="3">The sequence shown here is derived from an EMBL/GenBank/DDBJ whole genome shotgun (WGS) entry which is preliminary data.</text>
</comment>
<dbReference type="EMBL" id="JRKS01000002">
    <property type="protein sequence ID" value="KGJ09425.1"/>
    <property type="molecule type" value="Genomic_DNA"/>
</dbReference>
<sequence>MSSTALAAALALGAAAAQAASATDFNDAPPNVEHFSPAFEGQTRAPVITDDTPIKATAAVTGLQNPWGMAELPDGSWLVTERGGSLRMVGADGSLSDPIAGVPKVASAGQGGLLDVQIAPDFASSRRLWLSFSEPVEGGNHTAVATATLAADGRALEDLKVIFRQTPTYDGDKHFGSRIVPDGQGGIFVTLGERSDVPIRDTAQADDNTLGKIVHIDGTTGAPAPGNPGMGLPEIYAKGVRNVQAGTLDASGQLWTIEHGPEGGDELNRIEPGKNYGWPVISYGQSYGGAPLNEGISAKEGMEQPVYYWDPVIAPSGMAFYDGAMFPDWKGSILVGGMVAQALVRLTMEGGKVTGEARYPQGERVRDVAVASDGSVRLLLDSGEMRVLTRE</sequence>
<dbReference type="Pfam" id="PF07995">
    <property type="entry name" value="GSDH"/>
    <property type="match status" value="1"/>
</dbReference>
<keyword evidence="4" id="KW-1185">Reference proteome</keyword>
<dbReference type="PANTHER" id="PTHR19328">
    <property type="entry name" value="HEDGEHOG-INTERACTING PROTEIN"/>
    <property type="match status" value="1"/>
</dbReference>
<dbReference type="SUPFAM" id="SSF50952">
    <property type="entry name" value="Soluble quinoprotein glucose dehydrogenase"/>
    <property type="match status" value="1"/>
</dbReference>
<accession>A0A099FFA9</accession>
<reference evidence="3 4" key="2">
    <citation type="submission" date="2014-10" db="EMBL/GenBank/DDBJ databases">
        <title>Paracoccus sanguinis sp. nov., isolated from clinical specimens of New York State patients.</title>
        <authorList>
            <person name="Mingle L.A."/>
            <person name="Cole J.A."/>
            <person name="Lapierre P."/>
            <person name="Musser K.A."/>
        </authorList>
    </citation>
    <scope>NUCLEOTIDE SEQUENCE [LARGE SCALE GENOMIC DNA]</scope>
    <source>
        <strain evidence="3 4">HAMBI 3106</strain>
    </source>
</reference>
<evidence type="ECO:0000313" key="3">
    <source>
        <dbReference type="EMBL" id="KGJ09425.1"/>
    </source>
</evidence>
<dbReference type="Proteomes" id="UP000029917">
    <property type="component" value="Unassembled WGS sequence"/>
</dbReference>
<feature type="signal peptide" evidence="1">
    <location>
        <begin position="1"/>
        <end position="19"/>
    </location>
</feature>
<feature type="domain" description="Glucose/Sorbosone dehydrogenase" evidence="2">
    <location>
        <begin position="63"/>
        <end position="385"/>
    </location>
</feature>
<dbReference type="STRING" id="690417.IC63_01275"/>
<evidence type="ECO:0000259" key="2">
    <source>
        <dbReference type="Pfam" id="PF07995"/>
    </source>
</evidence>
<dbReference type="InterPro" id="IPR011042">
    <property type="entry name" value="6-blade_b-propeller_TolB-like"/>
</dbReference>
<dbReference type="AlphaFoldDB" id="A0A099FFA9"/>
<proteinExistence type="predicted"/>
<reference evidence="3 4" key="1">
    <citation type="submission" date="2014-09" db="EMBL/GenBank/DDBJ databases">
        <authorList>
            <person name="McGinnis J.M."/>
            <person name="Wolfgang W.J."/>
        </authorList>
    </citation>
    <scope>NUCLEOTIDE SEQUENCE [LARGE SCALE GENOMIC DNA]</scope>
    <source>
        <strain evidence="3 4">HAMBI 3106</strain>
    </source>
</reference>
<organism evidence="3 4">
    <name type="scientific">Paracoccus sphaerophysae</name>
    <dbReference type="NCBI Taxonomy" id="690417"/>
    <lineage>
        <taxon>Bacteria</taxon>
        <taxon>Pseudomonadati</taxon>
        <taxon>Pseudomonadota</taxon>
        <taxon>Alphaproteobacteria</taxon>
        <taxon>Rhodobacterales</taxon>
        <taxon>Paracoccaceae</taxon>
        <taxon>Paracoccus</taxon>
    </lineage>
</organism>
<dbReference type="PANTHER" id="PTHR19328:SF75">
    <property type="entry name" value="ALDOSE SUGAR DEHYDROGENASE YLII"/>
    <property type="match status" value="1"/>
</dbReference>
<feature type="chain" id="PRO_5001946092" evidence="1">
    <location>
        <begin position="20"/>
        <end position="391"/>
    </location>
</feature>
<dbReference type="OrthoDB" id="9770043at2"/>
<protein>
    <submittedName>
        <fullName evidence="3">Glucose dehydrogenase</fullName>
    </submittedName>
</protein>
<evidence type="ECO:0000256" key="1">
    <source>
        <dbReference type="SAM" id="SignalP"/>
    </source>
</evidence>
<keyword evidence="1" id="KW-0732">Signal</keyword>
<evidence type="ECO:0000313" key="4">
    <source>
        <dbReference type="Proteomes" id="UP000029917"/>
    </source>
</evidence>
<dbReference type="Gene3D" id="2.120.10.30">
    <property type="entry name" value="TolB, C-terminal domain"/>
    <property type="match status" value="1"/>
</dbReference>
<gene>
    <name evidence="3" type="ORF">IC63_01275</name>
</gene>
<dbReference type="InterPro" id="IPR011041">
    <property type="entry name" value="Quinoprot_gluc/sorb_DH_b-prop"/>
</dbReference>
<dbReference type="InterPro" id="IPR012938">
    <property type="entry name" value="Glc/Sorbosone_DH"/>
</dbReference>